<keyword evidence="4" id="KW-0539">Nucleus</keyword>
<keyword evidence="7" id="KW-1185">Reference proteome</keyword>
<protein>
    <recommendedName>
        <fullName evidence="5">NAC domain-containing protein</fullName>
    </recommendedName>
</protein>
<keyword evidence="2" id="KW-0238">DNA-binding</keyword>
<sequence length="315" mass="34978">MYYLKRKVLGKSLSVPQMISELDVYKFEPWDLPEMACLKTKDRYWYFFCPRSMKYPTGKRSSRTAVNGYWKSTGVDKEVKYEERCVGKIKHLVFHNGKSPNGARTNWMMYEYVLNDPLLADKGVPQDSYAICKIFEKSGAGPKNGEEYGARFVEEQWDSDSDENVQERTSGLVSCDMSCGTSAVTSTPHIAAATSSTTTAVMGTTYIAATTSSTTTAVMGVPYLAAPTSSTATCMGTPYISPTTSLDVPIAAPLDVPIAAPFSPLSLDVSEEDEVDRLLQHFTDDAEDFEDIFLGLEDLDNSFIEMNDLIRYTKN</sequence>
<dbReference type="InterPro" id="IPR003441">
    <property type="entry name" value="NAC-dom"/>
</dbReference>
<evidence type="ECO:0000256" key="1">
    <source>
        <dbReference type="ARBA" id="ARBA00023015"/>
    </source>
</evidence>
<evidence type="ECO:0000259" key="5">
    <source>
        <dbReference type="PROSITE" id="PS51005"/>
    </source>
</evidence>
<dbReference type="Gene3D" id="2.170.150.80">
    <property type="entry name" value="NAC domain"/>
    <property type="match status" value="1"/>
</dbReference>
<dbReference type="PANTHER" id="PTHR31744:SF210">
    <property type="entry name" value="NAC DOMAIN-CONTAINING PROTEIN 86-LIKE"/>
    <property type="match status" value="1"/>
</dbReference>
<evidence type="ECO:0000256" key="2">
    <source>
        <dbReference type="ARBA" id="ARBA00023125"/>
    </source>
</evidence>
<dbReference type="GO" id="GO:0006355">
    <property type="term" value="P:regulation of DNA-templated transcription"/>
    <property type="evidence" value="ECO:0007669"/>
    <property type="project" value="InterPro"/>
</dbReference>
<dbReference type="GO" id="GO:0003677">
    <property type="term" value="F:DNA binding"/>
    <property type="evidence" value="ECO:0007669"/>
    <property type="project" value="UniProtKB-KW"/>
</dbReference>
<dbReference type="PROSITE" id="PS51005">
    <property type="entry name" value="NAC"/>
    <property type="match status" value="1"/>
</dbReference>
<dbReference type="PANTHER" id="PTHR31744">
    <property type="entry name" value="PROTEIN CUP-SHAPED COTYLEDON 2-RELATED"/>
    <property type="match status" value="1"/>
</dbReference>
<dbReference type="SUPFAM" id="SSF101941">
    <property type="entry name" value="NAC domain"/>
    <property type="match status" value="1"/>
</dbReference>
<reference evidence="6" key="1">
    <citation type="journal article" date="2017" name="Nature">
        <title>The genome of Chenopodium quinoa.</title>
        <authorList>
            <person name="Jarvis D.E."/>
            <person name="Ho Y.S."/>
            <person name="Lightfoot D.J."/>
            <person name="Schmoeckel S.M."/>
            <person name="Li B."/>
            <person name="Borm T.J.A."/>
            <person name="Ohyanagi H."/>
            <person name="Mineta K."/>
            <person name="Michell C.T."/>
            <person name="Saber N."/>
            <person name="Kharbatia N.M."/>
            <person name="Rupper R.R."/>
            <person name="Sharp A.R."/>
            <person name="Dally N."/>
            <person name="Boughton B.A."/>
            <person name="Woo Y.H."/>
            <person name="Gao G."/>
            <person name="Schijlen E.G.W.M."/>
            <person name="Guo X."/>
            <person name="Momin A.A."/>
            <person name="Negrao S."/>
            <person name="Al-Babili S."/>
            <person name="Gehring C."/>
            <person name="Roessner U."/>
            <person name="Jung C."/>
            <person name="Murphy K."/>
            <person name="Arold S.T."/>
            <person name="Gojobori T."/>
            <person name="van der Linden C.G."/>
            <person name="van Loo E.N."/>
            <person name="Jellen E.N."/>
            <person name="Maughan P.J."/>
            <person name="Tester M."/>
        </authorList>
    </citation>
    <scope>NUCLEOTIDE SEQUENCE [LARGE SCALE GENOMIC DNA]</scope>
    <source>
        <strain evidence="6">cv. PI 614886</strain>
    </source>
</reference>
<dbReference type="AlphaFoldDB" id="A0A803L4P7"/>
<accession>A0A803L4P7</accession>
<evidence type="ECO:0000313" key="7">
    <source>
        <dbReference type="Proteomes" id="UP000596660"/>
    </source>
</evidence>
<dbReference type="Pfam" id="PF02365">
    <property type="entry name" value="NAM"/>
    <property type="match status" value="1"/>
</dbReference>
<keyword evidence="3" id="KW-0804">Transcription</keyword>
<dbReference type="InterPro" id="IPR036093">
    <property type="entry name" value="NAC_dom_sf"/>
</dbReference>
<reference evidence="6" key="2">
    <citation type="submission" date="2021-03" db="UniProtKB">
        <authorList>
            <consortium name="EnsemblPlants"/>
        </authorList>
    </citation>
    <scope>IDENTIFICATION</scope>
</reference>
<dbReference type="Proteomes" id="UP000596660">
    <property type="component" value="Unplaced"/>
</dbReference>
<feature type="domain" description="NAC" evidence="5">
    <location>
        <begin position="1"/>
        <end position="137"/>
    </location>
</feature>
<dbReference type="EnsemblPlants" id="AUR62006836-RA">
    <property type="protein sequence ID" value="AUR62006836-RA:cds"/>
    <property type="gene ID" value="AUR62006836"/>
</dbReference>
<keyword evidence="1" id="KW-0805">Transcription regulation</keyword>
<name>A0A803L4P7_CHEQI</name>
<proteinExistence type="predicted"/>
<evidence type="ECO:0000256" key="4">
    <source>
        <dbReference type="ARBA" id="ARBA00023242"/>
    </source>
</evidence>
<evidence type="ECO:0000256" key="3">
    <source>
        <dbReference type="ARBA" id="ARBA00023163"/>
    </source>
</evidence>
<dbReference type="Gramene" id="AUR62006836-RA">
    <property type="protein sequence ID" value="AUR62006836-RA:cds"/>
    <property type="gene ID" value="AUR62006836"/>
</dbReference>
<organism evidence="6 7">
    <name type="scientific">Chenopodium quinoa</name>
    <name type="common">Quinoa</name>
    <dbReference type="NCBI Taxonomy" id="63459"/>
    <lineage>
        <taxon>Eukaryota</taxon>
        <taxon>Viridiplantae</taxon>
        <taxon>Streptophyta</taxon>
        <taxon>Embryophyta</taxon>
        <taxon>Tracheophyta</taxon>
        <taxon>Spermatophyta</taxon>
        <taxon>Magnoliopsida</taxon>
        <taxon>eudicotyledons</taxon>
        <taxon>Gunneridae</taxon>
        <taxon>Pentapetalae</taxon>
        <taxon>Caryophyllales</taxon>
        <taxon>Chenopodiaceae</taxon>
        <taxon>Chenopodioideae</taxon>
        <taxon>Atripliceae</taxon>
        <taxon>Chenopodium</taxon>
    </lineage>
</organism>
<evidence type="ECO:0000313" key="6">
    <source>
        <dbReference type="EnsemblPlants" id="AUR62006836-RA:cds"/>
    </source>
</evidence>